<dbReference type="InterPro" id="IPR029058">
    <property type="entry name" value="AB_hydrolase_fold"/>
</dbReference>
<evidence type="ECO:0000256" key="5">
    <source>
        <dbReference type="SAM" id="SignalP"/>
    </source>
</evidence>
<name>A0A6A5TVW8_9PLEO</name>
<dbReference type="AlphaFoldDB" id="A0A6A5TVW8"/>
<protein>
    <recommendedName>
        <fullName evidence="1">1-alkyl-2-acetylglycerophosphocholine esterase</fullName>
        <ecNumber evidence="1">3.1.1.47</ecNumber>
    </recommendedName>
</protein>
<dbReference type="EMBL" id="ML977006">
    <property type="protein sequence ID" value="KAF1953087.1"/>
    <property type="molecule type" value="Genomic_DNA"/>
</dbReference>
<dbReference type="OrthoDB" id="2363873at2759"/>
<sequence>MLNIKIFFWVLALVALCLAQNTRLILPQGRGHFHTALTNEEWVDTSRLDPFNSSHVRRIMISRFDPVPRSHCPQLIEVPYFPTVTAAFEDEILADYGWPRDLTARFHHRVCNVNSTVLGRRSKNKRWPLALFSSGLNTTRLFSNHLAQEIASHGFTVITIDHPYDTDVVEFPNGDVIFGGRVKRPKNETDTDTSSVEHALEVRARDASFVLDQLGVRESENAVMFGHSFGGAASATALLNDKRFRAGVNLDGRMFGPVLNASLGSPSRPQAYILWGSDSTLPHSSFTDPSWTQFWESLNSSANVDFRKEFTIKNSSHGSYWDPNILADIAGIREELSKTTKESLIGPIPGQRVWEILGRYLPAFFSYALGEKPEDVVLKEEVKEFPEVKILRG</sequence>
<evidence type="ECO:0000256" key="1">
    <source>
        <dbReference type="ARBA" id="ARBA00013201"/>
    </source>
</evidence>
<evidence type="ECO:0000256" key="4">
    <source>
        <dbReference type="ARBA" id="ARBA00023098"/>
    </source>
</evidence>
<dbReference type="GO" id="GO:0003847">
    <property type="term" value="F:1-alkyl-2-acetylglycerophosphocholine esterase activity"/>
    <property type="evidence" value="ECO:0007669"/>
    <property type="project" value="UniProtKB-EC"/>
</dbReference>
<feature type="signal peptide" evidence="5">
    <location>
        <begin position="1"/>
        <end position="19"/>
    </location>
</feature>
<accession>A0A6A5TVW8</accession>
<dbReference type="PANTHER" id="PTHR10272">
    <property type="entry name" value="PLATELET-ACTIVATING FACTOR ACETYLHYDROLASE"/>
    <property type="match status" value="1"/>
</dbReference>
<gene>
    <name evidence="6" type="ORF">CC80DRAFT_494952</name>
</gene>
<evidence type="ECO:0000313" key="7">
    <source>
        <dbReference type="Proteomes" id="UP000800035"/>
    </source>
</evidence>
<dbReference type="Pfam" id="PF03403">
    <property type="entry name" value="PAF-AH_p_II"/>
    <property type="match status" value="2"/>
</dbReference>
<keyword evidence="4" id="KW-0443">Lipid metabolism</keyword>
<dbReference type="PANTHER" id="PTHR10272:SF14">
    <property type="entry name" value="PAF ACETYLHYDROLASE FAMILY PROTEIN"/>
    <property type="match status" value="1"/>
</dbReference>
<dbReference type="EC" id="3.1.1.47" evidence="1"/>
<keyword evidence="2" id="KW-0378">Hydrolase</keyword>
<keyword evidence="3" id="KW-0442">Lipid degradation</keyword>
<proteinExistence type="predicted"/>
<dbReference type="GO" id="GO:0016042">
    <property type="term" value="P:lipid catabolic process"/>
    <property type="evidence" value="ECO:0007669"/>
    <property type="project" value="UniProtKB-KW"/>
</dbReference>
<keyword evidence="7" id="KW-1185">Reference proteome</keyword>
<organism evidence="6 7">
    <name type="scientific">Byssothecium circinans</name>
    <dbReference type="NCBI Taxonomy" id="147558"/>
    <lineage>
        <taxon>Eukaryota</taxon>
        <taxon>Fungi</taxon>
        <taxon>Dikarya</taxon>
        <taxon>Ascomycota</taxon>
        <taxon>Pezizomycotina</taxon>
        <taxon>Dothideomycetes</taxon>
        <taxon>Pleosporomycetidae</taxon>
        <taxon>Pleosporales</taxon>
        <taxon>Massarineae</taxon>
        <taxon>Massarinaceae</taxon>
        <taxon>Byssothecium</taxon>
    </lineage>
</organism>
<dbReference type="Proteomes" id="UP000800035">
    <property type="component" value="Unassembled WGS sequence"/>
</dbReference>
<feature type="chain" id="PRO_5025679931" description="1-alkyl-2-acetylglycerophosphocholine esterase" evidence="5">
    <location>
        <begin position="20"/>
        <end position="393"/>
    </location>
</feature>
<evidence type="ECO:0000256" key="3">
    <source>
        <dbReference type="ARBA" id="ARBA00022963"/>
    </source>
</evidence>
<evidence type="ECO:0000313" key="6">
    <source>
        <dbReference type="EMBL" id="KAF1953087.1"/>
    </source>
</evidence>
<dbReference type="Gene3D" id="3.40.50.1820">
    <property type="entry name" value="alpha/beta hydrolase"/>
    <property type="match status" value="1"/>
</dbReference>
<evidence type="ECO:0000256" key="2">
    <source>
        <dbReference type="ARBA" id="ARBA00022801"/>
    </source>
</evidence>
<dbReference type="SUPFAM" id="SSF53474">
    <property type="entry name" value="alpha/beta-Hydrolases"/>
    <property type="match status" value="1"/>
</dbReference>
<keyword evidence="5" id="KW-0732">Signal</keyword>
<reference evidence="6" key="1">
    <citation type="journal article" date="2020" name="Stud. Mycol.">
        <title>101 Dothideomycetes genomes: a test case for predicting lifestyles and emergence of pathogens.</title>
        <authorList>
            <person name="Haridas S."/>
            <person name="Albert R."/>
            <person name="Binder M."/>
            <person name="Bloem J."/>
            <person name="Labutti K."/>
            <person name="Salamov A."/>
            <person name="Andreopoulos B."/>
            <person name="Baker S."/>
            <person name="Barry K."/>
            <person name="Bills G."/>
            <person name="Bluhm B."/>
            <person name="Cannon C."/>
            <person name="Castanera R."/>
            <person name="Culley D."/>
            <person name="Daum C."/>
            <person name="Ezra D."/>
            <person name="Gonzalez J."/>
            <person name="Henrissat B."/>
            <person name="Kuo A."/>
            <person name="Liang C."/>
            <person name="Lipzen A."/>
            <person name="Lutzoni F."/>
            <person name="Magnuson J."/>
            <person name="Mondo S."/>
            <person name="Nolan M."/>
            <person name="Ohm R."/>
            <person name="Pangilinan J."/>
            <person name="Park H.-J."/>
            <person name="Ramirez L."/>
            <person name="Alfaro M."/>
            <person name="Sun H."/>
            <person name="Tritt A."/>
            <person name="Yoshinaga Y."/>
            <person name="Zwiers L.-H."/>
            <person name="Turgeon B."/>
            <person name="Goodwin S."/>
            <person name="Spatafora J."/>
            <person name="Crous P."/>
            <person name="Grigoriev I."/>
        </authorList>
    </citation>
    <scope>NUCLEOTIDE SEQUENCE</scope>
    <source>
        <strain evidence="6">CBS 675.92</strain>
    </source>
</reference>